<sequence length="269" mass="29526">MARKKTLHELQPNIRGNAEIPISDEKFLSRLSSKKVISSHSKQLAEPSFRVLYYGGSSGSVPFTWESQPGTPKHPVLTSGPHSSRLAPLTPPPSYRFTSSPKTNAVPKKGPKPNLLFAIFPKLFPSRKNHVPPPPLSSSSVSSSCSSGSYSSASTLKNPRSWFLFPRRSNLCFRFSTSPTWFNNHHHHSGRRLASSSPPPGSSTGAVEDRIRCHHCNRLEDSPLFAVAVVVVSGFVAATEEDDDRIGQKSSMRHLHITRSNFSTATSLD</sequence>
<dbReference type="EMBL" id="CM046390">
    <property type="protein sequence ID" value="KAI8564347.1"/>
    <property type="molecule type" value="Genomic_DNA"/>
</dbReference>
<proteinExistence type="predicted"/>
<accession>A0ACC0PH40</accession>
<reference evidence="1" key="1">
    <citation type="submission" date="2022-02" db="EMBL/GenBank/DDBJ databases">
        <title>Plant Genome Project.</title>
        <authorList>
            <person name="Zhang R.-G."/>
        </authorList>
    </citation>
    <scope>NUCLEOTIDE SEQUENCE</scope>
    <source>
        <strain evidence="1">AT1</strain>
    </source>
</reference>
<name>A0ACC0PH40_RHOML</name>
<protein>
    <submittedName>
        <fullName evidence="1">Uncharacterized protein</fullName>
    </submittedName>
</protein>
<organism evidence="1 2">
    <name type="scientific">Rhododendron molle</name>
    <name type="common">Chinese azalea</name>
    <name type="synonym">Azalea mollis</name>
    <dbReference type="NCBI Taxonomy" id="49168"/>
    <lineage>
        <taxon>Eukaryota</taxon>
        <taxon>Viridiplantae</taxon>
        <taxon>Streptophyta</taxon>
        <taxon>Embryophyta</taxon>
        <taxon>Tracheophyta</taxon>
        <taxon>Spermatophyta</taxon>
        <taxon>Magnoliopsida</taxon>
        <taxon>eudicotyledons</taxon>
        <taxon>Gunneridae</taxon>
        <taxon>Pentapetalae</taxon>
        <taxon>asterids</taxon>
        <taxon>Ericales</taxon>
        <taxon>Ericaceae</taxon>
        <taxon>Ericoideae</taxon>
        <taxon>Rhodoreae</taxon>
        <taxon>Rhododendron</taxon>
    </lineage>
</organism>
<evidence type="ECO:0000313" key="2">
    <source>
        <dbReference type="Proteomes" id="UP001062846"/>
    </source>
</evidence>
<comment type="caution">
    <text evidence="1">The sequence shown here is derived from an EMBL/GenBank/DDBJ whole genome shotgun (WGS) entry which is preliminary data.</text>
</comment>
<dbReference type="Proteomes" id="UP001062846">
    <property type="component" value="Chromosome 3"/>
</dbReference>
<evidence type="ECO:0000313" key="1">
    <source>
        <dbReference type="EMBL" id="KAI8564347.1"/>
    </source>
</evidence>
<gene>
    <name evidence="1" type="ORF">RHMOL_Rhmol03G0173700</name>
</gene>
<keyword evidence="2" id="KW-1185">Reference proteome</keyword>